<dbReference type="GO" id="GO:0009190">
    <property type="term" value="P:cyclic nucleotide biosynthetic process"/>
    <property type="evidence" value="ECO:0007669"/>
    <property type="project" value="InterPro"/>
</dbReference>
<dbReference type="Gene3D" id="3.30.70.1230">
    <property type="entry name" value="Nucleotide cyclase"/>
    <property type="match status" value="1"/>
</dbReference>
<evidence type="ECO:0000313" key="4">
    <source>
        <dbReference type="Proteomes" id="UP000002941"/>
    </source>
</evidence>
<accession>J1H6D4</accession>
<feature type="compositionally biased region" description="Polar residues" evidence="1">
    <location>
        <begin position="10"/>
        <end position="19"/>
    </location>
</feature>
<proteinExistence type="predicted"/>
<dbReference type="PATRIC" id="fig|1125718.3.peg.2041"/>
<protein>
    <submittedName>
        <fullName evidence="3">Adenylate/guanylate cyclase catalytic domain protein</fullName>
    </submittedName>
</protein>
<dbReference type="Pfam" id="PF00211">
    <property type="entry name" value="Guanylate_cyc"/>
    <property type="match status" value="1"/>
</dbReference>
<dbReference type="GO" id="GO:0035556">
    <property type="term" value="P:intracellular signal transduction"/>
    <property type="evidence" value="ECO:0007669"/>
    <property type="project" value="InterPro"/>
</dbReference>
<comment type="caution">
    <text evidence="3">The sequence shown here is derived from an EMBL/GenBank/DDBJ whole genome shotgun (WGS) entry which is preliminary data.</text>
</comment>
<gene>
    <name evidence="3" type="ORF">HMPREF1318_0592</name>
</gene>
<dbReference type="EMBL" id="AKFT01000163">
    <property type="protein sequence ID" value="EJF41120.1"/>
    <property type="molecule type" value="Genomic_DNA"/>
</dbReference>
<dbReference type="InterPro" id="IPR029787">
    <property type="entry name" value="Nucleotide_cyclase"/>
</dbReference>
<feature type="region of interest" description="Disordered" evidence="1">
    <location>
        <begin position="1"/>
        <end position="24"/>
    </location>
</feature>
<evidence type="ECO:0000259" key="2">
    <source>
        <dbReference type="PROSITE" id="PS50125"/>
    </source>
</evidence>
<feature type="domain" description="Guanylate cyclase" evidence="2">
    <location>
        <begin position="233"/>
        <end position="342"/>
    </location>
</feature>
<evidence type="ECO:0000256" key="1">
    <source>
        <dbReference type="SAM" id="MobiDB-lite"/>
    </source>
</evidence>
<dbReference type="SUPFAM" id="SSF55073">
    <property type="entry name" value="Nucleotide cyclase"/>
    <property type="match status" value="1"/>
</dbReference>
<sequence length="393" mass="42281">MTCATVADVTDQTSSTAQPQEKEPRAIATASSGAFNGAAHDGTAVPNDIQWATLAGHERLLLGGVPTLSMREMAERAGTSLALARRFWRAMGFADVEPDEVRFTDNDVDALRTMADLIDETDDGRPSPAAPGGGLAASSVLELLRAQSFTMDRLVLWQLETLVADIGQRLHLDDTSARLVVMDHIDELVDSLSAQLGYVWRRHLTALLGRTDTEVAHRGREDAGPDLFPLSRSLGFVDIVSFTQRAQTMGRKELSAMLEDFESTTRDVVTSRGARVVKTIGDAVMYIADDLLVAAEVVTALVEELQSGPEMLLVRASLVRGRVISRSGDVFGPPVNLASRLVNTADPGGIRMDKATAMAIASGPGADHYRVRPCHEVVAKGLGNITPWELSLI</sequence>
<dbReference type="GO" id="GO:0004016">
    <property type="term" value="F:adenylate cyclase activity"/>
    <property type="evidence" value="ECO:0007669"/>
    <property type="project" value="UniProtKB-ARBA"/>
</dbReference>
<dbReference type="CDD" id="cd07302">
    <property type="entry name" value="CHD"/>
    <property type="match status" value="1"/>
</dbReference>
<dbReference type="Proteomes" id="UP000002941">
    <property type="component" value="Unassembled WGS sequence"/>
</dbReference>
<dbReference type="InterPro" id="IPR001054">
    <property type="entry name" value="A/G_cyclase"/>
</dbReference>
<reference evidence="3 4" key="1">
    <citation type="submission" date="2012-05" db="EMBL/GenBank/DDBJ databases">
        <authorList>
            <person name="Harkins D.M."/>
            <person name="Madupu R."/>
            <person name="Durkin A.S."/>
            <person name="Torralba M."/>
            <person name="Methe B."/>
            <person name="Sutton G.G."/>
            <person name="Nelson K.E."/>
        </authorList>
    </citation>
    <scope>NUCLEOTIDE SEQUENCE [LARGE SCALE GENOMIC DNA]</scope>
    <source>
        <strain evidence="3 4">F0489</strain>
    </source>
</reference>
<evidence type="ECO:0000313" key="3">
    <source>
        <dbReference type="EMBL" id="EJF41120.1"/>
    </source>
</evidence>
<dbReference type="AlphaFoldDB" id="J1H6D4"/>
<keyword evidence="4" id="KW-1185">Reference proteome</keyword>
<name>J1H6D4_9ACTO</name>
<dbReference type="eggNOG" id="COG2114">
    <property type="taxonomic scope" value="Bacteria"/>
</dbReference>
<dbReference type="PROSITE" id="PS50125">
    <property type="entry name" value="GUANYLATE_CYCLASE_2"/>
    <property type="match status" value="1"/>
</dbReference>
<organism evidence="3 4">
    <name type="scientific">Actinomyces massiliensis F0489</name>
    <dbReference type="NCBI Taxonomy" id="1125718"/>
    <lineage>
        <taxon>Bacteria</taxon>
        <taxon>Bacillati</taxon>
        <taxon>Actinomycetota</taxon>
        <taxon>Actinomycetes</taxon>
        <taxon>Actinomycetales</taxon>
        <taxon>Actinomycetaceae</taxon>
        <taxon>Actinomyces</taxon>
    </lineage>
</organism>